<dbReference type="EMBL" id="UINC01085083">
    <property type="protein sequence ID" value="SVC32286.1"/>
    <property type="molecule type" value="Genomic_DNA"/>
</dbReference>
<organism evidence="1">
    <name type="scientific">marine metagenome</name>
    <dbReference type="NCBI Taxonomy" id="408172"/>
    <lineage>
        <taxon>unclassified sequences</taxon>
        <taxon>metagenomes</taxon>
        <taxon>ecological metagenomes</taxon>
    </lineage>
</organism>
<proteinExistence type="predicted"/>
<name>A0A382L6F6_9ZZZZ</name>
<sequence length="36" mass="4034">MTLAGERKAFSVLAERYYPGILRPCNRLLKEPPDAG</sequence>
<accession>A0A382L6F6</accession>
<protein>
    <submittedName>
        <fullName evidence="1">Uncharacterized protein</fullName>
    </submittedName>
</protein>
<dbReference type="AlphaFoldDB" id="A0A382L6F6"/>
<evidence type="ECO:0000313" key="1">
    <source>
        <dbReference type="EMBL" id="SVC32286.1"/>
    </source>
</evidence>
<feature type="non-terminal residue" evidence="1">
    <location>
        <position position="36"/>
    </location>
</feature>
<reference evidence="1" key="1">
    <citation type="submission" date="2018-05" db="EMBL/GenBank/DDBJ databases">
        <authorList>
            <person name="Lanie J.A."/>
            <person name="Ng W.-L."/>
            <person name="Kazmierczak K.M."/>
            <person name="Andrzejewski T.M."/>
            <person name="Davidsen T.M."/>
            <person name="Wayne K.J."/>
            <person name="Tettelin H."/>
            <person name="Glass J.I."/>
            <person name="Rusch D."/>
            <person name="Podicherti R."/>
            <person name="Tsui H.-C.T."/>
            <person name="Winkler M.E."/>
        </authorList>
    </citation>
    <scope>NUCLEOTIDE SEQUENCE</scope>
</reference>
<gene>
    <name evidence="1" type="ORF">METZ01_LOCUS285140</name>
</gene>